<feature type="signal peptide" evidence="19">
    <location>
        <begin position="1"/>
        <end position="18"/>
    </location>
</feature>
<dbReference type="InterPro" id="IPR000436">
    <property type="entry name" value="Sushi_SCR_CCP_dom"/>
</dbReference>
<feature type="domain" description="Sushi" evidence="22">
    <location>
        <begin position="93"/>
        <end position="151"/>
    </location>
</feature>
<evidence type="ECO:0000256" key="8">
    <source>
        <dbReference type="ARBA" id="ARBA00022670"/>
    </source>
</evidence>
<evidence type="ECO:0000256" key="18">
    <source>
        <dbReference type="PROSITE-ProRule" id="PRU00302"/>
    </source>
</evidence>
<dbReference type="Gene3D" id="2.10.70.10">
    <property type="entry name" value="Complement Module, domain 1"/>
    <property type="match status" value="3"/>
</dbReference>
<dbReference type="PROSITE" id="PS00134">
    <property type="entry name" value="TRYPSIN_HIS"/>
    <property type="match status" value="1"/>
</dbReference>
<dbReference type="Pfam" id="PF00092">
    <property type="entry name" value="VWA"/>
    <property type="match status" value="1"/>
</dbReference>
<dbReference type="PROSITE" id="PS50240">
    <property type="entry name" value="TRYPSIN_DOM"/>
    <property type="match status" value="1"/>
</dbReference>
<dbReference type="GO" id="GO:0009617">
    <property type="term" value="P:response to bacterium"/>
    <property type="evidence" value="ECO:0007669"/>
    <property type="project" value="TreeGrafter"/>
</dbReference>
<dbReference type="GO" id="GO:0004252">
    <property type="term" value="F:serine-type endopeptidase activity"/>
    <property type="evidence" value="ECO:0007669"/>
    <property type="project" value="InterPro"/>
</dbReference>
<evidence type="ECO:0000256" key="7">
    <source>
        <dbReference type="ARBA" id="ARBA00022659"/>
    </source>
</evidence>
<keyword evidence="12" id="KW-0720">Serine protease</keyword>
<dbReference type="GO" id="GO:0006956">
    <property type="term" value="P:complement activation"/>
    <property type="evidence" value="ECO:0007669"/>
    <property type="project" value="InterPro"/>
</dbReference>
<evidence type="ECO:0000256" key="3">
    <source>
        <dbReference type="ARBA" id="ARBA00004241"/>
    </source>
</evidence>
<dbReference type="InterPro" id="IPR001254">
    <property type="entry name" value="Trypsin_dom"/>
</dbReference>
<dbReference type="PANTHER" id="PTHR46393:SF7">
    <property type="entry name" value="COMPLEMENT C2"/>
    <property type="match status" value="1"/>
</dbReference>
<comment type="cofactor">
    <cofactor evidence="2">
        <name>Mg(2+)</name>
        <dbReference type="ChEBI" id="CHEBI:18420"/>
    </cofactor>
</comment>
<comment type="caution">
    <text evidence="23">The sequence shown here is derived from an EMBL/GenBank/DDBJ whole genome shotgun (WGS) entry which is preliminary data.</text>
</comment>
<evidence type="ECO:0000256" key="6">
    <source>
        <dbReference type="ARBA" id="ARBA00022588"/>
    </source>
</evidence>
<feature type="active site" description="Charge relay system" evidence="17">
    <location>
        <position position="525"/>
    </location>
</feature>
<feature type="domain" description="Sushi" evidence="22">
    <location>
        <begin position="25"/>
        <end position="92"/>
    </location>
</feature>
<dbReference type="OrthoDB" id="6127264at2759"/>
<feature type="active site" description="Charge relay system" evidence="17">
    <location>
        <position position="650"/>
    </location>
</feature>
<dbReference type="SMART" id="SM00020">
    <property type="entry name" value="Tryp_SPc"/>
    <property type="match status" value="1"/>
</dbReference>
<gene>
    <name evidence="23" type="ORF">chiPu_0012150</name>
</gene>
<dbReference type="InterPro" id="IPR036465">
    <property type="entry name" value="vWFA_dom_sf"/>
</dbReference>
<dbReference type="Pfam" id="PF00084">
    <property type="entry name" value="Sushi"/>
    <property type="match status" value="3"/>
</dbReference>
<protein>
    <recommendedName>
        <fullName evidence="16">C3/C5 convertase</fullName>
    </recommendedName>
</protein>
<dbReference type="SUPFAM" id="SSF57535">
    <property type="entry name" value="Complement control module/SCR domain"/>
    <property type="match status" value="3"/>
</dbReference>
<dbReference type="SMART" id="SM00327">
    <property type="entry name" value="VWA"/>
    <property type="match status" value="1"/>
</dbReference>
<evidence type="ECO:0000259" key="22">
    <source>
        <dbReference type="PROSITE" id="PS50923"/>
    </source>
</evidence>
<keyword evidence="15" id="KW-0325">Glycoprotein</keyword>
<evidence type="ECO:0000256" key="17">
    <source>
        <dbReference type="PIRSR" id="PIRSR001154-1"/>
    </source>
</evidence>
<dbReference type="InterPro" id="IPR009003">
    <property type="entry name" value="Peptidase_S1_PA"/>
</dbReference>
<accession>A0A401STF1</accession>
<dbReference type="InterPro" id="IPR001314">
    <property type="entry name" value="Peptidase_S1A"/>
</dbReference>
<dbReference type="Gene3D" id="2.40.10.10">
    <property type="entry name" value="Trypsin-like serine proteases"/>
    <property type="match status" value="2"/>
</dbReference>
<dbReference type="Proteomes" id="UP000287033">
    <property type="component" value="Unassembled WGS sequence"/>
</dbReference>
<comment type="cofactor">
    <cofactor evidence="1">
        <name>Mn(2+)</name>
        <dbReference type="ChEBI" id="CHEBI:29035"/>
    </cofactor>
</comment>
<dbReference type="PRINTS" id="PR00722">
    <property type="entry name" value="CHYMOTRYPSIN"/>
</dbReference>
<dbReference type="Pfam" id="PF00089">
    <property type="entry name" value="Trypsin"/>
    <property type="match status" value="1"/>
</dbReference>
<feature type="domain" description="Sushi" evidence="22">
    <location>
        <begin position="154"/>
        <end position="211"/>
    </location>
</feature>
<dbReference type="OMA" id="YTKPWHV"/>
<keyword evidence="5" id="KW-0964">Secreted</keyword>
<dbReference type="GO" id="GO:0006508">
    <property type="term" value="P:proteolysis"/>
    <property type="evidence" value="ECO:0007669"/>
    <property type="project" value="UniProtKB-KW"/>
</dbReference>
<dbReference type="InterPro" id="IPR043504">
    <property type="entry name" value="Peptidase_S1_PA_chymotrypsin"/>
</dbReference>
<evidence type="ECO:0000256" key="12">
    <source>
        <dbReference type="ARBA" id="ARBA00022825"/>
    </source>
</evidence>
<dbReference type="SUPFAM" id="SSF50494">
    <property type="entry name" value="Trypsin-like serine proteases"/>
    <property type="match status" value="1"/>
</dbReference>
<proteinExistence type="predicted"/>
<comment type="caution">
    <text evidence="18">Lacks conserved residue(s) required for the propagation of feature annotation.</text>
</comment>
<keyword evidence="14 18" id="KW-1015">Disulfide bond</keyword>
<evidence type="ECO:0000256" key="14">
    <source>
        <dbReference type="ARBA" id="ARBA00023157"/>
    </source>
</evidence>
<evidence type="ECO:0000256" key="9">
    <source>
        <dbReference type="ARBA" id="ARBA00022729"/>
    </source>
</evidence>
<evidence type="ECO:0000256" key="4">
    <source>
        <dbReference type="ARBA" id="ARBA00004613"/>
    </source>
</evidence>
<feature type="domain" description="Peptidase S1" evidence="21">
    <location>
        <begin position="459"/>
        <end position="704"/>
    </location>
</feature>
<keyword evidence="7 18" id="KW-0768">Sushi</keyword>
<sequence>MGLVRIAALNLFIFLVSGESENDDITCNPNITIKGGRITLSNGGEVGSTLRYICPFGFYTYPVPSRTCRRNGQWSLMRNDHGRITSKAECRAFKCPTPSIEQGAFFPISVSYAVGDTVSFECDDGYSLWGSKNRTCLINGRWNGTTAVCQGGLDSCPNPGIPAGSSKSGTNYGFNDKVKYLCLHNLVLIGSNERICLETGEWSGSEPVCQHIYSFDLPEEVASHFSASFSRFLSESKINSEAKEQDGSHGRKLILGQNQKLHIYILLDVSGSITKEDFQNAVAAVTQFVTMIKQFEVGVSYGLVMFGSRTHVEINIAHDDVSDSDSVLQVLPTLKYEDVTKYSNAGTNMTGALKTVLEMMVLQKAAMKNKQLEWRDVRHAILIFTDGRNNVGGNPKPMMDRIRQFLDIENVGEDFLDVYVFGLGSDTSKEEVNSIASQKNNERHVFFMQKEELTTVFNSMLGDQWILTAAHCFEYLPEGNTDSRVIFVGASNTKVQLEIDRVIKHPNYNLTGKVEMGIQEFYDYDIALVKIKSKLKFSTFIRPICLPCTVDTSVALRISQTKPTCADHERELIPTLGTVEAKFIQKTRKHELKNVKIKTGASERASCEQDALKAAIYVNVSNVKDVVTDRFLCTGGSKKNPEVISCKGDSGGPLYIQKLYRYIQVGIVSWGVVNLCEQSYLPDHARDFHINLFKVMDWLKQHLGDSTRFLGQ</sequence>
<evidence type="ECO:0000256" key="11">
    <source>
        <dbReference type="ARBA" id="ARBA00022801"/>
    </source>
</evidence>
<feature type="chain" id="PRO_5019262072" description="C3/C5 convertase" evidence="19">
    <location>
        <begin position="19"/>
        <end position="712"/>
    </location>
</feature>
<evidence type="ECO:0000259" key="21">
    <source>
        <dbReference type="PROSITE" id="PS50240"/>
    </source>
</evidence>
<keyword evidence="10" id="KW-0677">Repeat</keyword>
<dbReference type="InterPro" id="IPR035976">
    <property type="entry name" value="Sushi/SCR/CCP_sf"/>
</dbReference>
<evidence type="ECO:0000256" key="13">
    <source>
        <dbReference type="ARBA" id="ARBA00022859"/>
    </source>
</evidence>
<feature type="active site" description="Charge relay system" evidence="17">
    <location>
        <position position="471"/>
    </location>
</feature>
<dbReference type="CDD" id="cd00033">
    <property type="entry name" value="CCP"/>
    <property type="match status" value="3"/>
</dbReference>
<keyword evidence="9 19" id="KW-0732">Signal</keyword>
<evidence type="ECO:0000256" key="2">
    <source>
        <dbReference type="ARBA" id="ARBA00001946"/>
    </source>
</evidence>
<comment type="subcellular location">
    <subcellularLocation>
        <location evidence="3">Cell surface</location>
    </subcellularLocation>
    <subcellularLocation>
        <location evidence="4">Secreted</location>
    </subcellularLocation>
</comment>
<dbReference type="PROSITE" id="PS50234">
    <property type="entry name" value="VWFA"/>
    <property type="match status" value="1"/>
</dbReference>
<evidence type="ECO:0000259" key="20">
    <source>
        <dbReference type="PROSITE" id="PS50234"/>
    </source>
</evidence>
<feature type="domain" description="VWFA" evidence="20">
    <location>
        <begin position="262"/>
        <end position="470"/>
    </location>
</feature>
<evidence type="ECO:0000256" key="1">
    <source>
        <dbReference type="ARBA" id="ARBA00001936"/>
    </source>
</evidence>
<dbReference type="InterPro" id="IPR002035">
    <property type="entry name" value="VWF_A"/>
</dbReference>
<dbReference type="SMART" id="SM00032">
    <property type="entry name" value="CCP"/>
    <property type="match status" value="3"/>
</dbReference>
<dbReference type="PANTHER" id="PTHR46393">
    <property type="entry name" value="SUSHI DOMAIN-CONTAINING PROTEIN"/>
    <property type="match status" value="1"/>
</dbReference>
<evidence type="ECO:0000313" key="24">
    <source>
        <dbReference type="Proteomes" id="UP000287033"/>
    </source>
</evidence>
<dbReference type="InterPro" id="IPR018114">
    <property type="entry name" value="TRYPSIN_HIS"/>
</dbReference>
<organism evidence="23 24">
    <name type="scientific">Chiloscyllium punctatum</name>
    <name type="common">Brownbanded bambooshark</name>
    <name type="synonym">Hemiscyllium punctatum</name>
    <dbReference type="NCBI Taxonomy" id="137246"/>
    <lineage>
        <taxon>Eukaryota</taxon>
        <taxon>Metazoa</taxon>
        <taxon>Chordata</taxon>
        <taxon>Craniata</taxon>
        <taxon>Vertebrata</taxon>
        <taxon>Chondrichthyes</taxon>
        <taxon>Elasmobranchii</taxon>
        <taxon>Galeomorphii</taxon>
        <taxon>Galeoidea</taxon>
        <taxon>Orectolobiformes</taxon>
        <taxon>Hemiscylliidae</taxon>
        <taxon>Chiloscyllium</taxon>
    </lineage>
</organism>
<dbReference type="PIRSF" id="PIRSF001154">
    <property type="entry name" value="Compl_C2_B"/>
    <property type="match status" value="1"/>
</dbReference>
<keyword evidence="6" id="KW-0399">Innate immunity</keyword>
<feature type="disulfide bond" evidence="18">
    <location>
        <begin position="182"/>
        <end position="209"/>
    </location>
</feature>
<keyword evidence="11" id="KW-0378">Hydrolase</keyword>
<dbReference type="Gene3D" id="3.40.50.410">
    <property type="entry name" value="von Willebrand factor, type A domain"/>
    <property type="match status" value="1"/>
</dbReference>
<dbReference type="SUPFAM" id="SSF53300">
    <property type="entry name" value="vWA-like"/>
    <property type="match status" value="1"/>
</dbReference>
<dbReference type="EMBL" id="BEZZ01000537">
    <property type="protein sequence ID" value="GCC33680.1"/>
    <property type="molecule type" value="Genomic_DNA"/>
</dbReference>
<keyword evidence="13" id="KW-0391">Immunity</keyword>
<evidence type="ECO:0000256" key="15">
    <source>
        <dbReference type="ARBA" id="ARBA00023180"/>
    </source>
</evidence>
<dbReference type="GO" id="GO:0045087">
    <property type="term" value="P:innate immune response"/>
    <property type="evidence" value="ECO:0007669"/>
    <property type="project" value="UniProtKB-KW"/>
</dbReference>
<dbReference type="GO" id="GO:0009986">
    <property type="term" value="C:cell surface"/>
    <property type="evidence" value="ECO:0007669"/>
    <property type="project" value="UniProtKB-SubCell"/>
</dbReference>
<evidence type="ECO:0000256" key="19">
    <source>
        <dbReference type="SAM" id="SignalP"/>
    </source>
</evidence>
<dbReference type="GO" id="GO:0070062">
    <property type="term" value="C:extracellular exosome"/>
    <property type="evidence" value="ECO:0007669"/>
    <property type="project" value="TreeGrafter"/>
</dbReference>
<dbReference type="CDD" id="cd00190">
    <property type="entry name" value="Tryp_SPc"/>
    <property type="match status" value="1"/>
</dbReference>
<feature type="disulfide bond" evidence="18">
    <location>
        <begin position="122"/>
        <end position="149"/>
    </location>
</feature>
<evidence type="ECO:0000256" key="16">
    <source>
        <dbReference type="ARBA" id="ARBA00029636"/>
    </source>
</evidence>
<dbReference type="AlphaFoldDB" id="A0A401STF1"/>
<evidence type="ECO:0000313" key="23">
    <source>
        <dbReference type="EMBL" id="GCC33680.1"/>
    </source>
</evidence>
<keyword evidence="24" id="KW-1185">Reference proteome</keyword>
<dbReference type="PROSITE" id="PS50923">
    <property type="entry name" value="SUSHI"/>
    <property type="match status" value="3"/>
</dbReference>
<evidence type="ECO:0000256" key="5">
    <source>
        <dbReference type="ARBA" id="ARBA00022525"/>
    </source>
</evidence>
<name>A0A401STF1_CHIPU</name>
<keyword evidence="8" id="KW-0645">Protease</keyword>
<dbReference type="InterPro" id="IPR011360">
    <property type="entry name" value="Compl_C2_B"/>
</dbReference>
<reference evidence="23 24" key="1">
    <citation type="journal article" date="2018" name="Nat. Ecol. Evol.">
        <title>Shark genomes provide insights into elasmobranch evolution and the origin of vertebrates.</title>
        <authorList>
            <person name="Hara Y"/>
            <person name="Yamaguchi K"/>
            <person name="Onimaru K"/>
            <person name="Kadota M"/>
            <person name="Koyanagi M"/>
            <person name="Keeley SD"/>
            <person name="Tatsumi K"/>
            <person name="Tanaka K"/>
            <person name="Motone F"/>
            <person name="Kageyama Y"/>
            <person name="Nozu R"/>
            <person name="Adachi N"/>
            <person name="Nishimura O"/>
            <person name="Nakagawa R"/>
            <person name="Tanegashima C"/>
            <person name="Kiyatake I"/>
            <person name="Matsumoto R"/>
            <person name="Murakumo K"/>
            <person name="Nishida K"/>
            <person name="Terakita A"/>
            <person name="Kuratani S"/>
            <person name="Sato K"/>
            <person name="Hyodo S Kuraku.S."/>
        </authorList>
    </citation>
    <scope>NUCLEOTIDE SEQUENCE [LARGE SCALE GENOMIC DNA]</scope>
</reference>
<dbReference type="STRING" id="137246.A0A401STF1"/>
<evidence type="ECO:0000256" key="10">
    <source>
        <dbReference type="ARBA" id="ARBA00022737"/>
    </source>
</evidence>